<keyword evidence="5 7" id="KW-0472">Membrane</keyword>
<comment type="caution">
    <text evidence="8">The sequence shown here is derived from an EMBL/GenBank/DDBJ whole genome shotgun (WGS) entry which is preliminary data.</text>
</comment>
<proteinExistence type="predicted"/>
<organism evidence="8 9">
    <name type="scientific">Thermocatellispora tengchongensis</name>
    <dbReference type="NCBI Taxonomy" id="1073253"/>
    <lineage>
        <taxon>Bacteria</taxon>
        <taxon>Bacillati</taxon>
        <taxon>Actinomycetota</taxon>
        <taxon>Actinomycetes</taxon>
        <taxon>Streptosporangiales</taxon>
        <taxon>Streptosporangiaceae</taxon>
        <taxon>Thermocatellispora</taxon>
    </lineage>
</organism>
<dbReference type="RefSeq" id="WP_185048968.1">
    <property type="nucleotide sequence ID" value="NZ_BAABIX010000055.1"/>
</dbReference>
<dbReference type="EMBL" id="JACHGN010000003">
    <property type="protein sequence ID" value="MBB5132196.1"/>
    <property type="molecule type" value="Genomic_DNA"/>
</dbReference>
<feature type="transmembrane region" description="Helical" evidence="7">
    <location>
        <begin position="183"/>
        <end position="203"/>
    </location>
</feature>
<dbReference type="PIRSF" id="PIRSF006060">
    <property type="entry name" value="AA_transporter"/>
    <property type="match status" value="1"/>
</dbReference>
<gene>
    <name evidence="8" type="ORF">HNP84_001909</name>
</gene>
<feature type="transmembrane region" description="Helical" evidence="7">
    <location>
        <begin position="451"/>
        <end position="475"/>
    </location>
</feature>
<dbReference type="GO" id="GO:0022857">
    <property type="term" value="F:transmembrane transporter activity"/>
    <property type="evidence" value="ECO:0007669"/>
    <property type="project" value="InterPro"/>
</dbReference>
<feature type="transmembrane region" description="Helical" evidence="7">
    <location>
        <begin position="155"/>
        <end position="176"/>
    </location>
</feature>
<keyword evidence="3 7" id="KW-0812">Transmembrane</keyword>
<dbReference type="PANTHER" id="PTHR42770">
    <property type="entry name" value="AMINO ACID TRANSPORTER-RELATED"/>
    <property type="match status" value="1"/>
</dbReference>
<dbReference type="Pfam" id="PF13520">
    <property type="entry name" value="AA_permease_2"/>
    <property type="match status" value="1"/>
</dbReference>
<evidence type="ECO:0000313" key="9">
    <source>
        <dbReference type="Proteomes" id="UP000578449"/>
    </source>
</evidence>
<evidence type="ECO:0000256" key="2">
    <source>
        <dbReference type="ARBA" id="ARBA00022475"/>
    </source>
</evidence>
<dbReference type="InterPro" id="IPR050367">
    <property type="entry name" value="APC_superfamily"/>
</dbReference>
<protein>
    <submittedName>
        <fullName evidence="8">Amino acid transporter</fullName>
    </submittedName>
</protein>
<evidence type="ECO:0000313" key="8">
    <source>
        <dbReference type="EMBL" id="MBB5132196.1"/>
    </source>
</evidence>
<dbReference type="InterPro" id="IPR002293">
    <property type="entry name" value="AA/rel_permease1"/>
</dbReference>
<evidence type="ECO:0000256" key="7">
    <source>
        <dbReference type="SAM" id="Phobius"/>
    </source>
</evidence>
<evidence type="ECO:0000256" key="3">
    <source>
        <dbReference type="ARBA" id="ARBA00022692"/>
    </source>
</evidence>
<evidence type="ECO:0000256" key="5">
    <source>
        <dbReference type="ARBA" id="ARBA00023136"/>
    </source>
</evidence>
<sequence>MPADPTPHTLSSHTLSPQSRSPQPRSPQAQPPALRGAVLGQREVVFQAISHLGPAVGIIIIGPVLAGFVGASTPLIVLLAMVAVLLTALCVASLARKLPSAGGYYTYVSHGLGERLGFVTAWAYFLYDPLLPTLTLLVTAGILTPVIEANLGVHVPWWLIVLVLLAVVFTATYRGIKMSARLTLVLGVVESVIMVVFAVAVLVRSGGELSLAPLAFPDTSGGPQPVFLGFVFAVLLFTGFESAAPLADETADPRRAIPRTVLWSTVTVGLIWAFVAYAMVIGWGLEKIGGIAEADNPFFTLADNVAGWAWLLLAFALLNSALGAALAGQNAGARVMYALGRSGILPRGLARIHPAHRTPGTALILTTLLNVVVCLGLGAWLGPIGGFTFIGLFITLGVIVVYSLGNIAVIRLYWRRHRAEFGPIRHGVVPVAGTAILLAGLYYSVWPLPAWPMNLALGIVVCWLAAGVVVAALLWRTRRGALMDAARLTFEDGNDEEIPAPAPAGLTATAAGAGPETRTDQEPNR</sequence>
<feature type="transmembrane region" description="Helical" evidence="7">
    <location>
        <begin position="361"/>
        <end position="381"/>
    </location>
</feature>
<feature type="transmembrane region" description="Helical" evidence="7">
    <location>
        <begin position="223"/>
        <end position="240"/>
    </location>
</feature>
<evidence type="ECO:0000256" key="6">
    <source>
        <dbReference type="SAM" id="MobiDB-lite"/>
    </source>
</evidence>
<feature type="transmembrane region" description="Helical" evidence="7">
    <location>
        <begin position="387"/>
        <end position="414"/>
    </location>
</feature>
<dbReference type="AlphaFoldDB" id="A0A840P152"/>
<dbReference type="Proteomes" id="UP000578449">
    <property type="component" value="Unassembled WGS sequence"/>
</dbReference>
<dbReference type="Gene3D" id="1.20.1740.10">
    <property type="entry name" value="Amino acid/polyamine transporter I"/>
    <property type="match status" value="1"/>
</dbReference>
<feature type="region of interest" description="Disordered" evidence="6">
    <location>
        <begin position="1"/>
        <end position="32"/>
    </location>
</feature>
<keyword evidence="9" id="KW-1185">Reference proteome</keyword>
<dbReference type="PANTHER" id="PTHR42770:SF16">
    <property type="entry name" value="AMINO ACID PERMEASE"/>
    <property type="match status" value="1"/>
</dbReference>
<evidence type="ECO:0000256" key="1">
    <source>
        <dbReference type="ARBA" id="ARBA00004651"/>
    </source>
</evidence>
<feature type="transmembrane region" description="Helical" evidence="7">
    <location>
        <begin position="75"/>
        <end position="95"/>
    </location>
</feature>
<feature type="region of interest" description="Disordered" evidence="6">
    <location>
        <begin position="494"/>
        <end position="525"/>
    </location>
</feature>
<dbReference type="GO" id="GO:0005886">
    <property type="term" value="C:plasma membrane"/>
    <property type="evidence" value="ECO:0007669"/>
    <property type="project" value="UniProtKB-SubCell"/>
</dbReference>
<feature type="transmembrane region" description="Helical" evidence="7">
    <location>
        <begin position="261"/>
        <end position="285"/>
    </location>
</feature>
<feature type="compositionally biased region" description="Low complexity" evidence="6">
    <location>
        <begin position="503"/>
        <end position="515"/>
    </location>
</feature>
<feature type="transmembrane region" description="Helical" evidence="7">
    <location>
        <begin position="44"/>
        <end position="69"/>
    </location>
</feature>
<feature type="transmembrane region" description="Helical" evidence="7">
    <location>
        <begin position="305"/>
        <end position="327"/>
    </location>
</feature>
<name>A0A840P152_9ACTN</name>
<comment type="subcellular location">
    <subcellularLocation>
        <location evidence="1">Cell membrane</location>
        <topology evidence="1">Multi-pass membrane protein</topology>
    </subcellularLocation>
</comment>
<reference evidence="8 9" key="1">
    <citation type="submission" date="2020-08" db="EMBL/GenBank/DDBJ databases">
        <title>Genomic Encyclopedia of Type Strains, Phase IV (KMG-IV): sequencing the most valuable type-strain genomes for metagenomic binning, comparative biology and taxonomic classification.</title>
        <authorList>
            <person name="Goeker M."/>
        </authorList>
    </citation>
    <scope>NUCLEOTIDE SEQUENCE [LARGE SCALE GENOMIC DNA]</scope>
    <source>
        <strain evidence="8 9">DSM 45615</strain>
    </source>
</reference>
<keyword evidence="4 7" id="KW-1133">Transmembrane helix</keyword>
<feature type="transmembrane region" description="Helical" evidence="7">
    <location>
        <begin position="426"/>
        <end position="445"/>
    </location>
</feature>
<keyword evidence="2" id="KW-1003">Cell membrane</keyword>
<evidence type="ECO:0000256" key="4">
    <source>
        <dbReference type="ARBA" id="ARBA00022989"/>
    </source>
</evidence>
<feature type="compositionally biased region" description="Low complexity" evidence="6">
    <location>
        <begin position="16"/>
        <end position="32"/>
    </location>
</feature>
<accession>A0A840P152</accession>
<feature type="transmembrane region" description="Helical" evidence="7">
    <location>
        <begin position="116"/>
        <end position="143"/>
    </location>
</feature>